<protein>
    <submittedName>
        <fullName evidence="4">Aste57867_689 protein</fullName>
    </submittedName>
</protein>
<feature type="domain" description="GST C-terminal" evidence="2">
    <location>
        <begin position="85"/>
        <end position="212"/>
    </location>
</feature>
<dbReference type="InterPro" id="IPR004046">
    <property type="entry name" value="GST_C"/>
</dbReference>
<dbReference type="InterPro" id="IPR040079">
    <property type="entry name" value="Glutathione_S-Trfase"/>
</dbReference>
<dbReference type="InterPro" id="IPR050213">
    <property type="entry name" value="GST_superfamily"/>
</dbReference>
<dbReference type="SFLD" id="SFLDG00363">
    <property type="entry name" value="AMPS_(cytGST):_Alpha-__Mu-__Pi"/>
    <property type="match status" value="1"/>
</dbReference>
<dbReference type="PANTHER" id="PTHR11571">
    <property type="entry name" value="GLUTATHIONE S-TRANSFERASE"/>
    <property type="match status" value="1"/>
</dbReference>
<dbReference type="CDD" id="cd03039">
    <property type="entry name" value="GST_N_Sigma_like"/>
    <property type="match status" value="1"/>
</dbReference>
<feature type="domain" description="GST N-terminal" evidence="1">
    <location>
        <begin position="5"/>
        <end position="82"/>
    </location>
</feature>
<dbReference type="AlphaFoldDB" id="A0A485K387"/>
<dbReference type="OrthoDB" id="420389at2759"/>
<gene>
    <name evidence="4" type="primary">Aste57867_689</name>
    <name evidence="3" type="ORF">As57867_000688</name>
    <name evidence="4" type="ORF">ASTE57867_689</name>
</gene>
<dbReference type="SUPFAM" id="SSF52833">
    <property type="entry name" value="Thioredoxin-like"/>
    <property type="match status" value="1"/>
</dbReference>
<keyword evidence="5" id="KW-1185">Reference proteome</keyword>
<evidence type="ECO:0000313" key="3">
    <source>
        <dbReference type="EMBL" id="KAF0719933.1"/>
    </source>
</evidence>
<dbReference type="InterPro" id="IPR004045">
    <property type="entry name" value="Glutathione_S-Trfase_N"/>
</dbReference>
<dbReference type="InterPro" id="IPR036282">
    <property type="entry name" value="Glutathione-S-Trfase_C_sf"/>
</dbReference>
<dbReference type="Pfam" id="PF14497">
    <property type="entry name" value="GST_C_3"/>
    <property type="match status" value="1"/>
</dbReference>
<evidence type="ECO:0000259" key="2">
    <source>
        <dbReference type="PROSITE" id="PS50405"/>
    </source>
</evidence>
<evidence type="ECO:0000313" key="4">
    <source>
        <dbReference type="EMBL" id="VFT77914.1"/>
    </source>
</evidence>
<dbReference type="PANTHER" id="PTHR11571:SF252">
    <property type="entry name" value="GLUTATHIONE S-TRANSFERASE"/>
    <property type="match status" value="1"/>
</dbReference>
<name>A0A485K387_9STRA</name>
<dbReference type="CDD" id="cd03192">
    <property type="entry name" value="GST_C_Sigma_like"/>
    <property type="match status" value="1"/>
</dbReference>
<dbReference type="InterPro" id="IPR010987">
    <property type="entry name" value="Glutathione-S-Trfase_C-like"/>
</dbReference>
<dbReference type="PROSITE" id="PS50404">
    <property type="entry name" value="GST_NTER"/>
    <property type="match status" value="1"/>
</dbReference>
<dbReference type="EMBL" id="CAADRA010000040">
    <property type="protein sequence ID" value="VFT77914.1"/>
    <property type="molecule type" value="Genomic_DNA"/>
</dbReference>
<reference evidence="3" key="2">
    <citation type="submission" date="2019-06" db="EMBL/GenBank/DDBJ databases">
        <title>Genomics analysis of Aphanomyces spp. identifies a new class of oomycete effector associated with host adaptation.</title>
        <authorList>
            <person name="Gaulin E."/>
        </authorList>
    </citation>
    <scope>NUCLEOTIDE SEQUENCE</scope>
    <source>
        <strain evidence="3">CBS 578.67</strain>
    </source>
</reference>
<dbReference type="PROSITE" id="PS50405">
    <property type="entry name" value="GST_CTER"/>
    <property type="match status" value="1"/>
</dbReference>
<evidence type="ECO:0000259" key="1">
    <source>
        <dbReference type="PROSITE" id="PS50404"/>
    </source>
</evidence>
<dbReference type="GO" id="GO:0004364">
    <property type="term" value="F:glutathione transferase activity"/>
    <property type="evidence" value="ECO:0007669"/>
    <property type="project" value="TreeGrafter"/>
</dbReference>
<proteinExistence type="predicted"/>
<dbReference type="SUPFAM" id="SSF47616">
    <property type="entry name" value="GST C-terminal domain-like"/>
    <property type="match status" value="1"/>
</dbReference>
<accession>A0A485K387</accession>
<reference evidence="4 5" key="1">
    <citation type="submission" date="2019-03" db="EMBL/GenBank/DDBJ databases">
        <authorList>
            <person name="Gaulin E."/>
            <person name="Dumas B."/>
        </authorList>
    </citation>
    <scope>NUCLEOTIDE SEQUENCE [LARGE SCALE GENOMIC DNA]</scope>
    <source>
        <strain evidence="4">CBS 568.67</strain>
    </source>
</reference>
<dbReference type="Gene3D" id="3.40.30.10">
    <property type="entry name" value="Glutaredoxin"/>
    <property type="match status" value="1"/>
</dbReference>
<dbReference type="FunFam" id="3.40.30.10:FF:000035">
    <property type="entry name" value="hematopoietic prostaglandin D synthase"/>
    <property type="match status" value="1"/>
</dbReference>
<dbReference type="SFLD" id="SFLDS00019">
    <property type="entry name" value="Glutathione_Transferase_(cytos"/>
    <property type="match status" value="1"/>
</dbReference>
<evidence type="ECO:0000313" key="5">
    <source>
        <dbReference type="Proteomes" id="UP000332933"/>
    </source>
</evidence>
<dbReference type="Gene3D" id="1.20.1050.10">
    <property type="match status" value="1"/>
</dbReference>
<dbReference type="SFLD" id="SFLDG01205">
    <property type="entry name" value="AMPS.1"/>
    <property type="match status" value="1"/>
</dbReference>
<dbReference type="InterPro" id="IPR036249">
    <property type="entry name" value="Thioredoxin-like_sf"/>
</dbReference>
<dbReference type="GO" id="GO:0006749">
    <property type="term" value="P:glutathione metabolic process"/>
    <property type="evidence" value="ECO:0007669"/>
    <property type="project" value="TreeGrafter"/>
</dbReference>
<sequence>MAQHPSLKLTYFDLAGRAELTRLALTIGDIPFEDDRVPRDQWPALKPTLPFRQMPVLTVDGQVITQSGAIARYAGALAGLYPTATPLDAARVDEILFFTDDILNVVIATFRIADEAARKAERETLSTTKLPEMFGLLDARLAANAKGTWYLDHLTLADLAIYLIVASVKSGWIDGIATTVADAFPKVAATYEAVHTHPKVAEWNAKHAPAQT</sequence>
<dbReference type="Proteomes" id="UP000332933">
    <property type="component" value="Unassembled WGS sequence"/>
</dbReference>
<dbReference type="Pfam" id="PF02798">
    <property type="entry name" value="GST_N"/>
    <property type="match status" value="1"/>
</dbReference>
<dbReference type="EMBL" id="VJMH01000040">
    <property type="protein sequence ID" value="KAF0719933.1"/>
    <property type="molecule type" value="Genomic_DNA"/>
</dbReference>
<organism evidence="4 5">
    <name type="scientific">Aphanomyces stellatus</name>
    <dbReference type="NCBI Taxonomy" id="120398"/>
    <lineage>
        <taxon>Eukaryota</taxon>
        <taxon>Sar</taxon>
        <taxon>Stramenopiles</taxon>
        <taxon>Oomycota</taxon>
        <taxon>Saprolegniomycetes</taxon>
        <taxon>Saprolegniales</taxon>
        <taxon>Verrucalvaceae</taxon>
        <taxon>Aphanomyces</taxon>
    </lineage>
</organism>